<dbReference type="PANTHER" id="PTHR31225:SF220">
    <property type="entry name" value="TERPENE SYNTHASE"/>
    <property type="match status" value="1"/>
</dbReference>
<name>A0AAV5DGU8_ELECO</name>
<organism evidence="2 3">
    <name type="scientific">Eleusine coracana subsp. coracana</name>
    <dbReference type="NCBI Taxonomy" id="191504"/>
    <lineage>
        <taxon>Eukaryota</taxon>
        <taxon>Viridiplantae</taxon>
        <taxon>Streptophyta</taxon>
        <taxon>Embryophyta</taxon>
        <taxon>Tracheophyta</taxon>
        <taxon>Spermatophyta</taxon>
        <taxon>Magnoliopsida</taxon>
        <taxon>Liliopsida</taxon>
        <taxon>Poales</taxon>
        <taxon>Poaceae</taxon>
        <taxon>PACMAD clade</taxon>
        <taxon>Chloridoideae</taxon>
        <taxon>Cynodonteae</taxon>
        <taxon>Eleusininae</taxon>
        <taxon>Eleusine</taxon>
    </lineage>
</organism>
<dbReference type="InterPro" id="IPR008930">
    <property type="entry name" value="Terpenoid_cyclase/PrenylTrfase"/>
</dbReference>
<dbReference type="InterPro" id="IPR001906">
    <property type="entry name" value="Terpene_synth_N"/>
</dbReference>
<dbReference type="InterPro" id="IPR050148">
    <property type="entry name" value="Terpene_synthase-like"/>
</dbReference>
<evidence type="ECO:0000259" key="1">
    <source>
        <dbReference type="Pfam" id="PF01397"/>
    </source>
</evidence>
<evidence type="ECO:0000313" key="3">
    <source>
        <dbReference type="Proteomes" id="UP001054889"/>
    </source>
</evidence>
<dbReference type="SUPFAM" id="SSF48239">
    <property type="entry name" value="Terpenoid cyclases/Protein prenyltransferases"/>
    <property type="match status" value="1"/>
</dbReference>
<dbReference type="Pfam" id="PF01397">
    <property type="entry name" value="Terpene_synth"/>
    <property type="match status" value="1"/>
</dbReference>
<accession>A0AAV5DGU8</accession>
<dbReference type="Gene3D" id="1.50.10.130">
    <property type="entry name" value="Terpene synthase, N-terminal domain"/>
    <property type="match status" value="1"/>
</dbReference>
<dbReference type="PANTHER" id="PTHR31225">
    <property type="entry name" value="OS04G0344100 PROTEIN-RELATED"/>
    <property type="match status" value="1"/>
</dbReference>
<dbReference type="InterPro" id="IPR036965">
    <property type="entry name" value="Terpene_synth_N_sf"/>
</dbReference>
<dbReference type="InterPro" id="IPR008949">
    <property type="entry name" value="Isoprenoid_synthase_dom_sf"/>
</dbReference>
<dbReference type="Gene3D" id="1.10.600.10">
    <property type="entry name" value="Farnesyl Diphosphate Synthase"/>
    <property type="match status" value="1"/>
</dbReference>
<comment type="caution">
    <text evidence="2">The sequence shown here is derived from an EMBL/GenBank/DDBJ whole genome shotgun (WGS) entry which is preliminary data.</text>
</comment>
<dbReference type="GO" id="GO:0016114">
    <property type="term" value="P:terpenoid biosynthetic process"/>
    <property type="evidence" value="ECO:0007669"/>
    <property type="project" value="InterPro"/>
</dbReference>
<reference evidence="2" key="2">
    <citation type="submission" date="2021-12" db="EMBL/GenBank/DDBJ databases">
        <title>Resequencing data analysis of finger millet.</title>
        <authorList>
            <person name="Hatakeyama M."/>
            <person name="Aluri S."/>
            <person name="Balachadran M.T."/>
            <person name="Sivarajan S.R."/>
            <person name="Poveda L."/>
            <person name="Shimizu-Inatsugi R."/>
            <person name="Schlapbach R."/>
            <person name="Sreeman S.M."/>
            <person name="Shimizu K.K."/>
        </authorList>
    </citation>
    <scope>NUCLEOTIDE SEQUENCE</scope>
</reference>
<evidence type="ECO:0000313" key="2">
    <source>
        <dbReference type="EMBL" id="GJN09737.1"/>
    </source>
</evidence>
<gene>
    <name evidence="2" type="primary">ga27768</name>
    <name evidence="2" type="ORF">PR202_ga27768</name>
</gene>
<dbReference type="GO" id="GO:0010333">
    <property type="term" value="F:terpene synthase activity"/>
    <property type="evidence" value="ECO:0007669"/>
    <property type="project" value="InterPro"/>
</dbReference>
<reference evidence="2" key="1">
    <citation type="journal article" date="2018" name="DNA Res.">
        <title>Multiple hybrid de novo genome assembly of finger millet, an orphan allotetraploid crop.</title>
        <authorList>
            <person name="Hatakeyama M."/>
            <person name="Aluri S."/>
            <person name="Balachadran M.T."/>
            <person name="Sivarajan S.R."/>
            <person name="Patrignani A."/>
            <person name="Gruter S."/>
            <person name="Poveda L."/>
            <person name="Shimizu-Inatsugi R."/>
            <person name="Baeten J."/>
            <person name="Francoijs K.J."/>
            <person name="Nataraja K.N."/>
            <person name="Reddy Y.A.N."/>
            <person name="Phadnis S."/>
            <person name="Ravikumar R.L."/>
            <person name="Schlapbach R."/>
            <person name="Sreeman S.M."/>
            <person name="Shimizu K.K."/>
        </authorList>
    </citation>
    <scope>NUCLEOTIDE SEQUENCE</scope>
</reference>
<protein>
    <recommendedName>
        <fullName evidence="1">Terpene synthase N-terminal domain-containing protein</fullName>
    </recommendedName>
</protein>
<keyword evidence="3" id="KW-1185">Reference proteome</keyword>
<proteinExistence type="predicted"/>
<feature type="domain" description="Terpene synthase N-terminal" evidence="1">
    <location>
        <begin position="65"/>
        <end position="228"/>
    </location>
</feature>
<dbReference type="Proteomes" id="UP001054889">
    <property type="component" value="Unassembled WGS sequence"/>
</dbReference>
<sequence length="280" mass="31790">MLLYAQVSQPPFPNKASTTLYIIYSASITAAMATPVTVSSAPAPASTRPAELNVHESRRQYTPSMWGDFFLTHQPCTPSEIDSMKNKVQALMQKVRLIVLEAATLDDLTQKLDLVDALQQLGLAYRHKKEVDELLRAVYNNKDGVPIDLYVTSLRFYLLRKHRYAVLLFRGVEGNVTSDDANNVMIVYDAAHLRTCGEGILDKIITFNKCHLQYMLETILETALPEEVWIMLETPRSRRVERVEARRFISVYEKKAARDDTILELAKLDYNIVQFSTATS</sequence>
<dbReference type="AlphaFoldDB" id="A0AAV5DGU8"/>
<dbReference type="EMBL" id="BQKI01000016">
    <property type="protein sequence ID" value="GJN09737.1"/>
    <property type="molecule type" value="Genomic_DNA"/>
</dbReference>